<dbReference type="EMBL" id="LNIX01000004">
    <property type="protein sequence ID" value="OXA56662.1"/>
    <property type="molecule type" value="Genomic_DNA"/>
</dbReference>
<dbReference type="PRINTS" id="PR00722">
    <property type="entry name" value="CHYMOTRYPSIN"/>
</dbReference>
<dbReference type="PANTHER" id="PTHR24260:SF143">
    <property type="entry name" value="SERINE PROTEASE GD-LIKE PROTEIN"/>
    <property type="match status" value="1"/>
</dbReference>
<feature type="signal peptide" evidence="3">
    <location>
        <begin position="1"/>
        <end position="16"/>
    </location>
</feature>
<dbReference type="PROSITE" id="PS50240">
    <property type="entry name" value="TRYPSIN_DOM"/>
    <property type="match status" value="1"/>
</dbReference>
<feature type="region of interest" description="Disordered" evidence="2">
    <location>
        <begin position="407"/>
        <end position="441"/>
    </location>
</feature>
<dbReference type="PROSITE" id="PS00134">
    <property type="entry name" value="TRYPSIN_HIS"/>
    <property type="match status" value="1"/>
</dbReference>
<evidence type="ECO:0000256" key="1">
    <source>
        <dbReference type="ARBA" id="ARBA00023157"/>
    </source>
</evidence>
<keyword evidence="3" id="KW-0732">Signal</keyword>
<organism evidence="5 6">
    <name type="scientific">Folsomia candida</name>
    <name type="common">Springtail</name>
    <dbReference type="NCBI Taxonomy" id="158441"/>
    <lineage>
        <taxon>Eukaryota</taxon>
        <taxon>Metazoa</taxon>
        <taxon>Ecdysozoa</taxon>
        <taxon>Arthropoda</taxon>
        <taxon>Hexapoda</taxon>
        <taxon>Collembola</taxon>
        <taxon>Entomobryomorpha</taxon>
        <taxon>Isotomoidea</taxon>
        <taxon>Isotomidae</taxon>
        <taxon>Proisotominae</taxon>
        <taxon>Folsomia</taxon>
    </lineage>
</organism>
<feature type="compositionally biased region" description="Low complexity" evidence="2">
    <location>
        <begin position="309"/>
        <end position="318"/>
    </location>
</feature>
<sequence length="813" mass="90142">MSYWIIPIELILVVIANCHQGGHHRGGGGHGWGQNHHHHPGRNPGIGWNNQNNAAYPNNFGNGGWYQQPNQIYSPNHYGQVIPTEAPISSIIHCPRPSFTDDDAELVIEQCDDEDSPTHRSCWDSSQGIPFGWKVFMSCTKGKIRIKQPSTCTSSGEWSASFPQNCLPLFNKYTQFQRIPLNNHQITTTFRTTTTPDSDVLQDDVAPTPHIRNDQKQCPMLKMQLSENFIFSCFIHHRSPAETRGCITTHPKVPSGSVAVLRCKPPFYNTDGNYSQWICEDGYWIGDFDHKLKCVHSSVPIKIIPHPTPRTTTTTTTPGYHHWSSTTSRPEHLEYGWNIPSSTTTRYEFPDSTISTQRTTTASRFTTTTTTPRPSTTTRKTSQIRPSQPQLDPDLAVDEAEYDYDDDYDTIKSTPRTTTTSSVTPSSTFTSPEKTDACPPLKPRSEGLVLECVSKTKSTSTKSEQVFVNGCDIPQPVGAEAKYSCRQYYESTASLVSIYRKCKEDGTWSGNAEGFNCAPECGGKNEVFVPYITSGTPTFKSEWPWHAGLFQKQETKSGGSTSWEYICGGTLISKKTVLTAAHCVTFAESSIKRNESIFRFDVGRFDLEKVDDIIQTKEVASIITHPSYSPFGFDSDIAIVILKEAVGIGYHVRPICFPQSINSAQEELMLGDGSIGTVVGWGKTETGKISNQLHKAELKVVSQKKCSSGTRNAGVGSLQIKSTTYCAFGVKNGTDKSLEPTYVNVCSGDSGGGMYFPQTTSDSGTTRWYLQGIVSVGIGDESNKCHPDQYSFFTRVGRYADWLIRVMSEHDAL</sequence>
<dbReference type="CDD" id="cd00190">
    <property type="entry name" value="Tryp_SPc"/>
    <property type="match status" value="1"/>
</dbReference>
<dbReference type="InterPro" id="IPR001254">
    <property type="entry name" value="Trypsin_dom"/>
</dbReference>
<evidence type="ECO:0000256" key="2">
    <source>
        <dbReference type="SAM" id="MobiDB-lite"/>
    </source>
</evidence>
<dbReference type="GO" id="GO:0004252">
    <property type="term" value="F:serine-type endopeptidase activity"/>
    <property type="evidence" value="ECO:0007669"/>
    <property type="project" value="InterPro"/>
</dbReference>
<dbReference type="InterPro" id="IPR043504">
    <property type="entry name" value="Peptidase_S1_PA_chymotrypsin"/>
</dbReference>
<evidence type="ECO:0000259" key="4">
    <source>
        <dbReference type="PROSITE" id="PS50240"/>
    </source>
</evidence>
<dbReference type="InterPro" id="IPR000436">
    <property type="entry name" value="Sushi_SCR_CCP_dom"/>
</dbReference>
<dbReference type="Pfam" id="PF00089">
    <property type="entry name" value="Trypsin"/>
    <property type="match status" value="1"/>
</dbReference>
<dbReference type="OMA" id="KPPYSWN"/>
<dbReference type="AlphaFoldDB" id="A0A226EGG6"/>
<feature type="compositionally biased region" description="Low complexity" evidence="2">
    <location>
        <begin position="413"/>
        <end position="432"/>
    </location>
</feature>
<proteinExistence type="predicted"/>
<evidence type="ECO:0000313" key="6">
    <source>
        <dbReference type="Proteomes" id="UP000198287"/>
    </source>
</evidence>
<feature type="region of interest" description="Disordered" evidence="2">
    <location>
        <begin position="351"/>
        <end position="393"/>
    </location>
</feature>
<dbReference type="InterPro" id="IPR018114">
    <property type="entry name" value="TRYPSIN_HIS"/>
</dbReference>
<dbReference type="FunFam" id="2.40.10.10:FF:000068">
    <property type="entry name" value="transmembrane protease serine 2"/>
    <property type="match status" value="1"/>
</dbReference>
<keyword evidence="1" id="KW-1015">Disulfide bond</keyword>
<accession>A0A226EGG6</accession>
<dbReference type="InterPro" id="IPR009003">
    <property type="entry name" value="Peptidase_S1_PA"/>
</dbReference>
<feature type="region of interest" description="Disordered" evidence="2">
    <location>
        <begin position="24"/>
        <end position="53"/>
    </location>
</feature>
<dbReference type="Proteomes" id="UP000198287">
    <property type="component" value="Unassembled WGS sequence"/>
</dbReference>
<reference evidence="5 6" key="1">
    <citation type="submission" date="2015-12" db="EMBL/GenBank/DDBJ databases">
        <title>The genome of Folsomia candida.</title>
        <authorList>
            <person name="Faddeeva A."/>
            <person name="Derks M.F."/>
            <person name="Anvar Y."/>
            <person name="Smit S."/>
            <person name="Van Straalen N."/>
            <person name="Roelofs D."/>
        </authorList>
    </citation>
    <scope>NUCLEOTIDE SEQUENCE [LARGE SCALE GENOMIC DNA]</scope>
    <source>
        <strain evidence="5 6">VU population</strain>
        <tissue evidence="5">Whole body</tissue>
    </source>
</reference>
<dbReference type="InterPro" id="IPR051333">
    <property type="entry name" value="CLIP_Serine_Protease"/>
</dbReference>
<feature type="compositionally biased region" description="Low complexity" evidence="2">
    <location>
        <begin position="355"/>
        <end position="381"/>
    </location>
</feature>
<dbReference type="Gene3D" id="2.40.10.10">
    <property type="entry name" value="Trypsin-like serine proteases"/>
    <property type="match status" value="1"/>
</dbReference>
<name>A0A226EGG6_FOLCA</name>
<comment type="caution">
    <text evidence="5">The sequence shown here is derived from an EMBL/GenBank/DDBJ whole genome shotgun (WGS) entry which is preliminary data.</text>
</comment>
<dbReference type="SUPFAM" id="SSF50494">
    <property type="entry name" value="Trypsin-like serine proteases"/>
    <property type="match status" value="1"/>
</dbReference>
<dbReference type="Pfam" id="PF00084">
    <property type="entry name" value="Sushi"/>
    <property type="match status" value="1"/>
</dbReference>
<dbReference type="OrthoDB" id="6147874at2759"/>
<keyword evidence="6" id="KW-1185">Reference proteome</keyword>
<feature type="chain" id="PRO_5012714207" evidence="3">
    <location>
        <begin position="17"/>
        <end position="813"/>
    </location>
</feature>
<evidence type="ECO:0000313" key="5">
    <source>
        <dbReference type="EMBL" id="OXA56662.1"/>
    </source>
</evidence>
<gene>
    <name evidence="5" type="ORF">Fcan01_09558</name>
</gene>
<protein>
    <submittedName>
        <fullName evidence="5">Limulus clotting factor C</fullName>
    </submittedName>
</protein>
<dbReference type="PANTHER" id="PTHR24260">
    <property type="match status" value="1"/>
</dbReference>
<dbReference type="SMART" id="SM00020">
    <property type="entry name" value="Tryp_SPc"/>
    <property type="match status" value="1"/>
</dbReference>
<dbReference type="InterPro" id="IPR001314">
    <property type="entry name" value="Peptidase_S1A"/>
</dbReference>
<feature type="region of interest" description="Disordered" evidence="2">
    <location>
        <begin position="305"/>
        <end position="327"/>
    </location>
</feature>
<dbReference type="STRING" id="158441.A0A226EGG6"/>
<feature type="domain" description="Peptidase S1" evidence="4">
    <location>
        <begin position="532"/>
        <end position="808"/>
    </location>
</feature>
<dbReference type="GO" id="GO:0006508">
    <property type="term" value="P:proteolysis"/>
    <property type="evidence" value="ECO:0007669"/>
    <property type="project" value="InterPro"/>
</dbReference>
<evidence type="ECO:0000256" key="3">
    <source>
        <dbReference type="SAM" id="SignalP"/>
    </source>
</evidence>